<dbReference type="EMBL" id="FOXV01000008">
    <property type="protein sequence ID" value="SFQ52698.1"/>
    <property type="molecule type" value="Genomic_DNA"/>
</dbReference>
<dbReference type="Gene3D" id="3.30.565.10">
    <property type="entry name" value="Histidine kinase-like ATPase, C-terminal domain"/>
    <property type="match status" value="1"/>
</dbReference>
<reference evidence="3" key="1">
    <citation type="submission" date="2016-10" db="EMBL/GenBank/DDBJ databases">
        <authorList>
            <person name="Varghese N."/>
            <person name="Submissions S."/>
        </authorList>
    </citation>
    <scope>NUCLEOTIDE SEQUENCE [LARGE SCALE GENOMIC DNA]</scope>
    <source>
        <strain evidence="3">JCM 10271</strain>
    </source>
</reference>
<dbReference type="InterPro" id="IPR003018">
    <property type="entry name" value="GAF"/>
</dbReference>
<dbReference type="PANTHER" id="PTHR43102">
    <property type="entry name" value="SLR1143 PROTEIN"/>
    <property type="match status" value="1"/>
</dbReference>
<feature type="domain" description="GAF" evidence="1">
    <location>
        <begin position="25"/>
        <end position="168"/>
    </location>
</feature>
<dbReference type="InterPro" id="IPR029016">
    <property type="entry name" value="GAF-like_dom_sf"/>
</dbReference>
<gene>
    <name evidence="2" type="ORF">SAMN05421853_108102</name>
</gene>
<dbReference type="Gene3D" id="3.30.450.40">
    <property type="match status" value="1"/>
</dbReference>
<dbReference type="Pfam" id="PF13581">
    <property type="entry name" value="HATPase_c_2"/>
    <property type="match status" value="1"/>
</dbReference>
<keyword evidence="2" id="KW-0808">Transferase</keyword>
<proteinExistence type="predicted"/>
<dbReference type="InterPro" id="IPR003594">
    <property type="entry name" value="HATPase_dom"/>
</dbReference>
<dbReference type="AlphaFoldDB" id="A0A1I5Z8F8"/>
<dbReference type="InterPro" id="IPR036890">
    <property type="entry name" value="HATPase_C_sf"/>
</dbReference>
<evidence type="ECO:0000313" key="2">
    <source>
        <dbReference type="EMBL" id="SFQ52698.1"/>
    </source>
</evidence>
<dbReference type="Pfam" id="PF01590">
    <property type="entry name" value="GAF"/>
    <property type="match status" value="1"/>
</dbReference>
<dbReference type="InterPro" id="IPR011495">
    <property type="entry name" value="Sig_transdc_His_kin_sub2_dim/P"/>
</dbReference>
<accession>A0A1I5Z8F8</accession>
<dbReference type="Pfam" id="PF07568">
    <property type="entry name" value="HisKA_2"/>
    <property type="match status" value="1"/>
</dbReference>
<dbReference type="STRING" id="93684.SAMN05421853_108102"/>
<protein>
    <submittedName>
        <fullName evidence="2">Two-component sensor histidine kinase, contains HisKA and HATPase domains</fullName>
    </submittedName>
</protein>
<dbReference type="GO" id="GO:0016301">
    <property type="term" value="F:kinase activity"/>
    <property type="evidence" value="ECO:0007669"/>
    <property type="project" value="UniProtKB-KW"/>
</dbReference>
<keyword evidence="3" id="KW-1185">Reference proteome</keyword>
<dbReference type="SMART" id="SM00065">
    <property type="entry name" value="GAF"/>
    <property type="match status" value="1"/>
</dbReference>
<dbReference type="SUPFAM" id="SSF55874">
    <property type="entry name" value="ATPase domain of HSP90 chaperone/DNA topoisomerase II/histidine kinase"/>
    <property type="match status" value="1"/>
</dbReference>
<evidence type="ECO:0000313" key="3">
    <source>
        <dbReference type="Proteomes" id="UP000243106"/>
    </source>
</evidence>
<dbReference type="SUPFAM" id="SSF55781">
    <property type="entry name" value="GAF domain-like"/>
    <property type="match status" value="1"/>
</dbReference>
<keyword evidence="2" id="KW-0418">Kinase</keyword>
<dbReference type="RefSeq" id="WP_093012654.1">
    <property type="nucleotide sequence ID" value="NZ_FOXV01000008.1"/>
</dbReference>
<dbReference type="PANTHER" id="PTHR43102:SF2">
    <property type="entry name" value="GAF DOMAIN-CONTAINING PROTEIN"/>
    <property type="match status" value="1"/>
</dbReference>
<evidence type="ECO:0000259" key="1">
    <source>
        <dbReference type="SMART" id="SM00065"/>
    </source>
</evidence>
<sequence>MRASAPENQEERLAELREFSVLETGPEDSFEDIAQLIRDICDVPTALVSLVEEDRQWFKARIGFEYPETPIDRAICAHTILSTEILEIPDTQADPRTADNPLCRDGETPVRFYAGAPLVSDRGHALGTLCVLDTRPRTLEPHQRRALKALASQVMRLLELRRTLQAEEMLRSEMDHRVKNSLQTVSSFIRIYSSRAQHEETKDALDAIARRVNAIAQLHAELYQTNQFNDIQLDQYLTRVTELLSAQVAENVRIETDFAPVSTESRTAAQIAMIVSEFAANASKHAFPDDRRGIVSLRVTRLDGGGLELVCEDNGIGNAATPIRSEQSEIASIGMRLMESAAEQIGGRVEMGAGADGYRLSLVIEPQGAEEPHQAAALSAE</sequence>
<dbReference type="Proteomes" id="UP000243106">
    <property type="component" value="Unassembled WGS sequence"/>
</dbReference>
<name>A0A1I5Z8F8_9RHOB</name>
<organism evidence="2 3">
    <name type="scientific">Roseivivax halotolerans</name>
    <dbReference type="NCBI Taxonomy" id="93684"/>
    <lineage>
        <taxon>Bacteria</taxon>
        <taxon>Pseudomonadati</taxon>
        <taxon>Pseudomonadota</taxon>
        <taxon>Alphaproteobacteria</taxon>
        <taxon>Rhodobacterales</taxon>
        <taxon>Roseobacteraceae</taxon>
        <taxon>Roseivivax</taxon>
    </lineage>
</organism>